<dbReference type="Proteomes" id="UP000325291">
    <property type="component" value="Unassembled WGS sequence"/>
</dbReference>
<reference evidence="2 3" key="1">
    <citation type="submission" date="2019-07" db="EMBL/GenBank/DDBJ databases">
        <title>Aquicoccus porphyridii gen. nov., sp. nov., isolated from a small marine red alga, Porphyridium marinum.</title>
        <authorList>
            <person name="Liu L."/>
        </authorList>
    </citation>
    <scope>NUCLEOTIDE SEQUENCE [LARGE SCALE GENOMIC DNA]</scope>
    <source>
        <strain evidence="2 3">L1 8-17</strain>
    </source>
</reference>
<gene>
    <name evidence="2" type="ORF">FLO80_10490</name>
</gene>
<dbReference type="SUPFAM" id="SSF64518">
    <property type="entry name" value="Phase 1 flagellin"/>
    <property type="match status" value="1"/>
</dbReference>
<accession>A0A5A9ZGI4</accession>
<proteinExistence type="predicted"/>
<dbReference type="RefSeq" id="WP_111368149.1">
    <property type="nucleotide sequence ID" value="NZ_VINQ01000006.1"/>
</dbReference>
<dbReference type="Pfam" id="PF00700">
    <property type="entry name" value="Flagellin_C"/>
    <property type="match status" value="1"/>
</dbReference>
<dbReference type="Gene3D" id="1.20.1330.10">
    <property type="entry name" value="f41 fragment of flagellin, N-terminal domain"/>
    <property type="match status" value="1"/>
</dbReference>
<dbReference type="EMBL" id="VINQ01000006">
    <property type="protein sequence ID" value="KAA0916146.1"/>
    <property type="molecule type" value="Genomic_DNA"/>
</dbReference>
<name>A0A5A9ZGI4_9RHOB</name>
<evidence type="ECO:0000313" key="3">
    <source>
        <dbReference type="Proteomes" id="UP000325291"/>
    </source>
</evidence>
<dbReference type="AlphaFoldDB" id="A0A5A9ZGI4"/>
<evidence type="ECO:0000313" key="2">
    <source>
        <dbReference type="EMBL" id="KAA0916146.1"/>
    </source>
</evidence>
<dbReference type="InterPro" id="IPR046358">
    <property type="entry name" value="Flagellin_C"/>
</dbReference>
<organism evidence="2 3">
    <name type="scientific">Aquicoccus porphyridii</name>
    <dbReference type="NCBI Taxonomy" id="1852029"/>
    <lineage>
        <taxon>Bacteria</taxon>
        <taxon>Pseudomonadati</taxon>
        <taxon>Pseudomonadota</taxon>
        <taxon>Alphaproteobacteria</taxon>
        <taxon>Rhodobacterales</taxon>
        <taxon>Paracoccaceae</taxon>
        <taxon>Aquicoccus</taxon>
    </lineage>
</organism>
<keyword evidence="3" id="KW-1185">Reference proteome</keyword>
<feature type="domain" description="Flagellin C-terminal" evidence="1">
    <location>
        <begin position="258"/>
        <end position="334"/>
    </location>
</feature>
<sequence>MPNLSLGDMAQSVMLRRQNTQLSSELNQLAEELATGQTADPSRHLKGNFSYLSALERDRTMLESYGMAAAEAQTFTGAMQSVLNKVQETSGDLAADLLATGNEGLPEVVRAVSGKAGDAFGALVTMLNTSVAGQTLFAGARTDSAALAGADDMLAAIRGVVSGETGLSDILAAIDDWFAVPGGGFETDGYLGEQNGLKPFLLGENETVSLDLGADAPQLRNILKHTAIAALAADPALGFPAELQKSLLVHAGNGLVAAQNPLTGIRADLGYAEARVDEIATRIASEKTASEYAIGALLGVDPFETVTRLEEVQLQLESLYTATVRLGRLSLVGYMR</sequence>
<evidence type="ECO:0000259" key="1">
    <source>
        <dbReference type="Pfam" id="PF00700"/>
    </source>
</evidence>
<protein>
    <recommendedName>
        <fullName evidence="1">Flagellin C-terminal domain-containing protein</fullName>
    </recommendedName>
</protein>
<comment type="caution">
    <text evidence="2">The sequence shown here is derived from an EMBL/GenBank/DDBJ whole genome shotgun (WGS) entry which is preliminary data.</text>
</comment>